<sequence length="229" mass="26275">MNPNFSIVIPAHNEAENLKILLPNLIKSLGPLGPMWEIVMIDNASTDDTIKVITSFSEYGRAIKIVQEPTLGYGRAVLKGLQESSGNIVGIIRADNQEKPEDLVSMFRLFVQNKWDFGKAIRKSRKDDGLKRMLISLFFNTSFRILFGLKVKDINATPKIFTRKLMNELKLESKDWFIDAEIVIKAVRAEAKIGEVEIEYLPRLKGKSSVRFRHIIQFIKNMLIWRLLK</sequence>
<dbReference type="PANTHER" id="PTHR48090">
    <property type="entry name" value="UNDECAPRENYL-PHOSPHATE 4-DEOXY-4-FORMAMIDO-L-ARABINOSE TRANSFERASE-RELATED"/>
    <property type="match status" value="1"/>
</dbReference>
<dbReference type="CDD" id="cd04179">
    <property type="entry name" value="DPM_DPG-synthase_like"/>
    <property type="match status" value="1"/>
</dbReference>
<evidence type="ECO:0000313" key="2">
    <source>
        <dbReference type="EMBL" id="OGM98958.1"/>
    </source>
</evidence>
<dbReference type="SUPFAM" id="SSF53448">
    <property type="entry name" value="Nucleotide-diphospho-sugar transferases"/>
    <property type="match status" value="1"/>
</dbReference>
<dbReference type="STRING" id="1802661.A2649_01165"/>
<accession>A0A1F8EFY8</accession>
<dbReference type="PANTHER" id="PTHR48090:SF7">
    <property type="entry name" value="RFBJ PROTEIN"/>
    <property type="match status" value="1"/>
</dbReference>
<dbReference type="InterPro" id="IPR029044">
    <property type="entry name" value="Nucleotide-diphossugar_trans"/>
</dbReference>
<proteinExistence type="predicted"/>
<dbReference type="EMBL" id="MGJB01000006">
    <property type="protein sequence ID" value="OGM98958.1"/>
    <property type="molecule type" value="Genomic_DNA"/>
</dbReference>
<organism evidence="2 3">
    <name type="scientific">Candidatus Yanofskybacteria bacterium RIFCSPHIGHO2_01_FULL_41_26</name>
    <dbReference type="NCBI Taxonomy" id="1802661"/>
    <lineage>
        <taxon>Bacteria</taxon>
        <taxon>Candidatus Yanofskyibacteriota</taxon>
    </lineage>
</organism>
<dbReference type="InterPro" id="IPR001173">
    <property type="entry name" value="Glyco_trans_2-like"/>
</dbReference>
<name>A0A1F8EFY8_9BACT</name>
<gene>
    <name evidence="2" type="ORF">A2649_01165</name>
</gene>
<comment type="caution">
    <text evidence="2">The sequence shown here is derived from an EMBL/GenBank/DDBJ whole genome shotgun (WGS) entry which is preliminary data.</text>
</comment>
<dbReference type="Proteomes" id="UP000176893">
    <property type="component" value="Unassembled WGS sequence"/>
</dbReference>
<evidence type="ECO:0000313" key="3">
    <source>
        <dbReference type="Proteomes" id="UP000176893"/>
    </source>
</evidence>
<dbReference type="Gene3D" id="3.90.550.10">
    <property type="entry name" value="Spore Coat Polysaccharide Biosynthesis Protein SpsA, Chain A"/>
    <property type="match status" value="1"/>
</dbReference>
<dbReference type="AlphaFoldDB" id="A0A1F8EFY8"/>
<evidence type="ECO:0000259" key="1">
    <source>
        <dbReference type="Pfam" id="PF00535"/>
    </source>
</evidence>
<dbReference type="Pfam" id="PF00535">
    <property type="entry name" value="Glycos_transf_2"/>
    <property type="match status" value="1"/>
</dbReference>
<protein>
    <recommendedName>
        <fullName evidence="1">Glycosyltransferase 2-like domain-containing protein</fullName>
    </recommendedName>
</protein>
<reference evidence="2 3" key="1">
    <citation type="journal article" date="2016" name="Nat. Commun.">
        <title>Thousands of microbial genomes shed light on interconnected biogeochemical processes in an aquifer system.</title>
        <authorList>
            <person name="Anantharaman K."/>
            <person name="Brown C.T."/>
            <person name="Hug L.A."/>
            <person name="Sharon I."/>
            <person name="Castelle C.J."/>
            <person name="Probst A.J."/>
            <person name="Thomas B.C."/>
            <person name="Singh A."/>
            <person name="Wilkins M.J."/>
            <person name="Karaoz U."/>
            <person name="Brodie E.L."/>
            <person name="Williams K.H."/>
            <person name="Hubbard S.S."/>
            <person name="Banfield J.F."/>
        </authorList>
    </citation>
    <scope>NUCLEOTIDE SEQUENCE [LARGE SCALE GENOMIC DNA]</scope>
</reference>
<feature type="domain" description="Glycosyltransferase 2-like" evidence="1">
    <location>
        <begin position="6"/>
        <end position="163"/>
    </location>
</feature>
<dbReference type="InterPro" id="IPR050256">
    <property type="entry name" value="Glycosyltransferase_2"/>
</dbReference>